<dbReference type="EMBL" id="CALYLK010000116">
    <property type="protein sequence ID" value="CAH8208600.1"/>
    <property type="molecule type" value="Genomic_DNA"/>
</dbReference>
<keyword evidence="2" id="KW-1185">Reference proteome</keyword>
<accession>A0ABN8TML5</accession>
<protein>
    <submittedName>
        <fullName evidence="1">Uncharacterized protein</fullName>
    </submittedName>
</protein>
<dbReference type="RefSeq" id="WP_168780372.1">
    <property type="nucleotide sequence ID" value="NZ_CALYLD010000017.1"/>
</dbReference>
<dbReference type="Proteomes" id="UP001152658">
    <property type="component" value="Unassembled WGS sequence"/>
</dbReference>
<name>A0ABN8TML5_9VIBR</name>
<gene>
    <name evidence="1" type="ORF">VAE063_770005</name>
</gene>
<reference evidence="1" key="1">
    <citation type="submission" date="2022-06" db="EMBL/GenBank/DDBJ databases">
        <authorList>
            <person name="Goudenege D."/>
            <person name="Le Roux F."/>
        </authorList>
    </citation>
    <scope>NUCLEOTIDE SEQUENCE</scope>
    <source>
        <strain evidence="1">12-063</strain>
    </source>
</reference>
<evidence type="ECO:0000313" key="1">
    <source>
        <dbReference type="EMBL" id="CAH8208600.1"/>
    </source>
</evidence>
<comment type="caution">
    <text evidence="1">The sequence shown here is derived from an EMBL/GenBank/DDBJ whole genome shotgun (WGS) entry which is preliminary data.</text>
</comment>
<proteinExistence type="predicted"/>
<sequence>MSYDIKDAPNHLAEKIIECYEEAGCDAPYISSKLANMKEDKSKYHTFADNVYNLDRGNKARLAKKLGVSQNDLNAAIEVFLHL</sequence>
<evidence type="ECO:0000313" key="2">
    <source>
        <dbReference type="Proteomes" id="UP001152658"/>
    </source>
</evidence>
<organism evidence="1 2">
    <name type="scientific">Vibrio aestuarianus</name>
    <dbReference type="NCBI Taxonomy" id="28171"/>
    <lineage>
        <taxon>Bacteria</taxon>
        <taxon>Pseudomonadati</taxon>
        <taxon>Pseudomonadota</taxon>
        <taxon>Gammaproteobacteria</taxon>
        <taxon>Vibrionales</taxon>
        <taxon>Vibrionaceae</taxon>
        <taxon>Vibrio</taxon>
    </lineage>
</organism>